<sequence>MSSPKIDYKKSDKKYDKNYYLPKGISLIELPALNYLMIDGKGAPTSPAFQEAIQYLYATAYIISMSYRNPDFTIENFQPFVVPPLEGLWTSKNEPRAGKLDKNDFIWRLMIRMPDFVDSEIVEKAKKLVESKKGFNLSKVKFETIQDGLCLQTIHLGSFDDEGESFEKLFEYAKEHDLKAVHKEFHHREIYISDFRKTATEKLKTTLRIFVERGQEK</sequence>
<proteinExistence type="predicted"/>
<dbReference type="Proteomes" id="UP000054230">
    <property type="component" value="Unassembled WGS sequence"/>
</dbReference>
<protein>
    <recommendedName>
        <fullName evidence="1">GyrI-like small molecule binding domain-containing protein</fullName>
    </recommendedName>
</protein>
<dbReference type="InterPro" id="IPR029442">
    <property type="entry name" value="GyrI-like"/>
</dbReference>
<feature type="domain" description="GyrI-like small molecule binding" evidence="1">
    <location>
        <begin position="25"/>
        <end position="209"/>
    </location>
</feature>
<dbReference type="InterPro" id="IPR011256">
    <property type="entry name" value="Reg_factor_effector_dom_sf"/>
</dbReference>
<dbReference type="RefSeq" id="WP_058210080.1">
    <property type="nucleotide sequence ID" value="NZ_LKLP01000088.1"/>
</dbReference>
<dbReference type="PATRIC" id="fig|1360.106.peg.2063"/>
<comment type="caution">
    <text evidence="2">The sequence shown here is derived from an EMBL/GenBank/DDBJ whole genome shotgun (WGS) entry which is preliminary data.</text>
</comment>
<dbReference type="Gene3D" id="3.20.80.10">
    <property type="entry name" value="Regulatory factor, effector binding domain"/>
    <property type="match status" value="1"/>
</dbReference>
<evidence type="ECO:0000313" key="3">
    <source>
        <dbReference type="Proteomes" id="UP000054230"/>
    </source>
</evidence>
<dbReference type="AlphaFoldDB" id="A0A0V8D2C5"/>
<dbReference type="PIRSF" id="PIRSF031644">
    <property type="entry name" value="UCP031644"/>
    <property type="match status" value="1"/>
</dbReference>
<dbReference type="Pfam" id="PF06445">
    <property type="entry name" value="GyrI-like"/>
    <property type="match status" value="1"/>
</dbReference>
<dbReference type="InterPro" id="IPR008319">
    <property type="entry name" value="GyrI-like_CCH_Lin2189-like"/>
</dbReference>
<reference evidence="3" key="1">
    <citation type="submission" date="2015-10" db="EMBL/GenBank/DDBJ databases">
        <title>Draft Genome Sequences of 11 Lactococcus lactis subspecies cremoris strains.</title>
        <authorList>
            <person name="Wels M."/>
            <person name="Backus L."/>
            <person name="Boekhorst J."/>
            <person name="Dijkstra A."/>
            <person name="Beerthuizen M."/>
            <person name="Kelly W."/>
            <person name="Siezen R."/>
            <person name="Bachmann H."/>
            <person name="Van Hijum S."/>
        </authorList>
    </citation>
    <scope>NUCLEOTIDE SEQUENCE [LARGE SCALE GENOMIC DNA]</scope>
    <source>
        <strain evidence="3">LMG8520</strain>
    </source>
</reference>
<dbReference type="EMBL" id="LKLP01000088">
    <property type="protein sequence ID" value="KSU07557.1"/>
    <property type="molecule type" value="Genomic_DNA"/>
</dbReference>
<evidence type="ECO:0000259" key="1">
    <source>
        <dbReference type="Pfam" id="PF06445"/>
    </source>
</evidence>
<dbReference type="SUPFAM" id="SSF55136">
    <property type="entry name" value="Probable bacterial effector-binding domain"/>
    <property type="match status" value="1"/>
</dbReference>
<organism evidence="2 3">
    <name type="scientific">Lactococcus lactis subsp. lactis</name>
    <name type="common">Streptococcus lactis</name>
    <dbReference type="NCBI Taxonomy" id="1360"/>
    <lineage>
        <taxon>Bacteria</taxon>
        <taxon>Bacillati</taxon>
        <taxon>Bacillota</taxon>
        <taxon>Bacilli</taxon>
        <taxon>Lactobacillales</taxon>
        <taxon>Streptococcaceae</taxon>
        <taxon>Lactococcus</taxon>
    </lineage>
</organism>
<evidence type="ECO:0000313" key="2">
    <source>
        <dbReference type="EMBL" id="KSU07557.1"/>
    </source>
</evidence>
<gene>
    <name evidence="2" type="ORF">LMG8520_1848</name>
</gene>
<accession>A0A0V8D2C5</accession>
<name>A0A0V8D2C5_LACLL</name>